<accession>A0ACB8EGQ3</accession>
<evidence type="ECO:0000313" key="2">
    <source>
        <dbReference type="Proteomes" id="UP000827872"/>
    </source>
</evidence>
<proteinExistence type="predicted"/>
<keyword evidence="2" id="KW-1185">Reference proteome</keyword>
<dbReference type="EMBL" id="CM037616">
    <property type="protein sequence ID" value="KAH7991361.1"/>
    <property type="molecule type" value="Genomic_DNA"/>
</dbReference>
<reference evidence="1" key="1">
    <citation type="submission" date="2021-08" db="EMBL/GenBank/DDBJ databases">
        <title>The first chromosome-level gecko genome reveals the dynamic sex chromosomes of Neotropical dwarf geckos (Sphaerodactylidae: Sphaerodactylus).</title>
        <authorList>
            <person name="Pinto B.J."/>
            <person name="Keating S.E."/>
            <person name="Gamble T."/>
        </authorList>
    </citation>
    <scope>NUCLEOTIDE SEQUENCE</scope>
    <source>
        <strain evidence="1">TG3544</strain>
    </source>
</reference>
<comment type="caution">
    <text evidence="1">The sequence shown here is derived from an EMBL/GenBank/DDBJ whole genome shotgun (WGS) entry which is preliminary data.</text>
</comment>
<dbReference type="Proteomes" id="UP000827872">
    <property type="component" value="Linkage Group LG03"/>
</dbReference>
<protein>
    <submittedName>
        <fullName evidence="1">Uncharacterized protein</fullName>
    </submittedName>
</protein>
<sequence>MAEGAQKELREEASCSVCLDFFRDPVMIPECSHTFCRACLTRSWGDLQGAEVLCPLCRGPAQEGTLRPNQQLANLVEIAKKFTLQEAGVEGGVCEKHQEPLKFLCQENKAPLCLVCGRSQEHRDHQEIPLEEASQEKKPKGVPAHSQCRPLISWGFQLCAEAIVAVLAGRKGRVCQKHQEPLKLFCKEDEALICLVCVQSKEHRNHETLPLDEASQEYKDKFCSSLEGLKEERERIVGCKADIEKESQDRLKQVTGEKQETVTKFKELHTFLEEQENRLVAQMEEVEKEVARKRDQQLTELSEALSSLDSLIQEMEEKCQQPDSELLQDAGSILQR</sequence>
<organism evidence="1 2">
    <name type="scientific">Sphaerodactylus townsendi</name>
    <dbReference type="NCBI Taxonomy" id="933632"/>
    <lineage>
        <taxon>Eukaryota</taxon>
        <taxon>Metazoa</taxon>
        <taxon>Chordata</taxon>
        <taxon>Craniata</taxon>
        <taxon>Vertebrata</taxon>
        <taxon>Euteleostomi</taxon>
        <taxon>Lepidosauria</taxon>
        <taxon>Squamata</taxon>
        <taxon>Bifurcata</taxon>
        <taxon>Gekkota</taxon>
        <taxon>Sphaerodactylidae</taxon>
        <taxon>Sphaerodactylus</taxon>
    </lineage>
</organism>
<gene>
    <name evidence="1" type="ORF">K3G42_005215</name>
</gene>
<evidence type="ECO:0000313" key="1">
    <source>
        <dbReference type="EMBL" id="KAH7991361.1"/>
    </source>
</evidence>
<name>A0ACB8EGQ3_9SAUR</name>